<dbReference type="UniPathway" id="UPA00253">
    <property type="reaction ID" value="UER00457"/>
</dbReference>
<dbReference type="NCBIfam" id="TIGR01513">
    <property type="entry name" value="NAPRTase_put"/>
    <property type="match status" value="1"/>
</dbReference>
<keyword evidence="5 9" id="KW-0436">Ligase</keyword>
<evidence type="ECO:0000313" key="14">
    <source>
        <dbReference type="Proteomes" id="UP000510886"/>
    </source>
</evidence>
<gene>
    <name evidence="13" type="ORF">GTO87_00570</name>
</gene>
<accession>A0A7H9EHX4</accession>
<keyword evidence="4" id="KW-0597">Phosphoprotein</keyword>
<evidence type="ECO:0000259" key="11">
    <source>
        <dbReference type="Pfam" id="PF17767"/>
    </source>
</evidence>
<feature type="domain" description="Nicotinate phosphoribosyltransferase C-terminal" evidence="12">
    <location>
        <begin position="361"/>
        <end position="469"/>
    </location>
</feature>
<dbReference type="InterPro" id="IPR041619">
    <property type="entry name" value="NAPRTase_C"/>
</dbReference>
<evidence type="ECO:0000256" key="3">
    <source>
        <dbReference type="ARBA" id="ARBA00013236"/>
    </source>
</evidence>
<feature type="domain" description="Nicotinate/nicotinamide phosphoribosyltransferase" evidence="10">
    <location>
        <begin position="154"/>
        <end position="343"/>
    </location>
</feature>
<comment type="pathway">
    <text evidence="1 9">Cofactor biosynthesis; NAD(+) biosynthesis; nicotinate D-ribonucleotide from nicotinate: step 1/1.</text>
</comment>
<dbReference type="Pfam" id="PF17767">
    <property type="entry name" value="NAPRTase_N"/>
    <property type="match status" value="1"/>
</dbReference>
<dbReference type="InterPro" id="IPR040727">
    <property type="entry name" value="NAPRTase_N"/>
</dbReference>
<evidence type="ECO:0000256" key="2">
    <source>
        <dbReference type="ARBA" id="ARBA00010897"/>
    </source>
</evidence>
<sequence length="481" mass="53172">MKVGDNLALLTDLYEFTMSAGFQRALDREQRGVFDIFYRQVPDNGSFVIAAGLQQALEEIQSMHFAKEDIAYLRSLNIFDEEFLTYLQNFKNTCDIWAVPEGTPIFPREPLMTIRGPLMEAQLYETFLLNILNHQTLIASKARRITAAAAGLPVMEFGARRAQGPSSALFGARAAIIGGAVATSNVLAGKKFDIPVSGTMAHSWIEAFDSEIDAFNAWADIYPDNCSLLVDTYDILNSGVPNAIKTFQRLKEEGHSSFGIRIDSGDITSLSRQARKMLDEAGFPDAKITISNSLNEEIISSLLHQGAQIDALGVGEELITSSSSPVLSGVYKLAAVERDGELIPKIKLSASRGKLTLPGLKQVYRLYHKGTNEAFADLIALKDERLPIVIHAVTADPMAIKQNKLLNNFEARPLQTEVMNGTKLLTSTPDVFAIQKFSKQQLAELPEATQRRLNPDEFPVYITPQLYALQQAVISQYTENY</sequence>
<comment type="catalytic activity">
    <reaction evidence="8 9">
        <text>5-phospho-alpha-D-ribose 1-diphosphate + nicotinate + ATP + H2O = nicotinate beta-D-ribonucleotide + ADP + phosphate + diphosphate</text>
        <dbReference type="Rhea" id="RHEA:36163"/>
        <dbReference type="ChEBI" id="CHEBI:15377"/>
        <dbReference type="ChEBI" id="CHEBI:30616"/>
        <dbReference type="ChEBI" id="CHEBI:32544"/>
        <dbReference type="ChEBI" id="CHEBI:33019"/>
        <dbReference type="ChEBI" id="CHEBI:43474"/>
        <dbReference type="ChEBI" id="CHEBI:57502"/>
        <dbReference type="ChEBI" id="CHEBI:58017"/>
        <dbReference type="ChEBI" id="CHEBI:456216"/>
        <dbReference type="EC" id="6.3.4.21"/>
    </reaction>
</comment>
<dbReference type="InterPro" id="IPR013785">
    <property type="entry name" value="Aldolase_TIM"/>
</dbReference>
<dbReference type="SUPFAM" id="SSF54675">
    <property type="entry name" value="Nicotinate/Quinolinate PRTase N-terminal domain-like"/>
    <property type="match status" value="1"/>
</dbReference>
<dbReference type="RefSeq" id="WP_180849086.1">
    <property type="nucleotide sequence ID" value="NZ_CP047418.1"/>
</dbReference>
<proteinExistence type="inferred from homology"/>
<dbReference type="Gene3D" id="3.20.140.10">
    <property type="entry name" value="nicotinate phosphoribosyltransferase"/>
    <property type="match status" value="1"/>
</dbReference>
<organism evidence="13 14">
    <name type="scientific">Ligilactobacillus saerimneri</name>
    <dbReference type="NCBI Taxonomy" id="228229"/>
    <lineage>
        <taxon>Bacteria</taxon>
        <taxon>Bacillati</taxon>
        <taxon>Bacillota</taxon>
        <taxon>Bacilli</taxon>
        <taxon>Lactobacillales</taxon>
        <taxon>Lactobacillaceae</taxon>
        <taxon>Ligilactobacillus</taxon>
    </lineage>
</organism>
<dbReference type="InterPro" id="IPR007229">
    <property type="entry name" value="Nic_PRibTrfase-Fam"/>
</dbReference>
<dbReference type="NCBIfam" id="NF006695">
    <property type="entry name" value="PRK09243.1-2"/>
    <property type="match status" value="1"/>
</dbReference>
<dbReference type="InterPro" id="IPR036068">
    <property type="entry name" value="Nicotinate_pribotase-like_C"/>
</dbReference>
<dbReference type="Proteomes" id="UP000510886">
    <property type="component" value="Chromosome"/>
</dbReference>
<dbReference type="InterPro" id="IPR041525">
    <property type="entry name" value="N/Namide_PRibTrfase"/>
</dbReference>
<keyword evidence="7 9" id="KW-0808">Transferase</keyword>
<comment type="similarity">
    <text evidence="2 9">Belongs to the NAPRTase family.</text>
</comment>
<dbReference type="PIRSF" id="PIRSF000484">
    <property type="entry name" value="NAPRT"/>
    <property type="match status" value="1"/>
</dbReference>
<feature type="domain" description="Nicotinate phosphoribosyltransferase N-terminal" evidence="11">
    <location>
        <begin position="9"/>
        <end position="133"/>
    </location>
</feature>
<dbReference type="EC" id="6.3.4.21" evidence="3 9"/>
<dbReference type="GO" id="GO:0047280">
    <property type="term" value="F:nicotinamide phosphoribosyltransferase activity"/>
    <property type="evidence" value="ECO:0007669"/>
    <property type="project" value="UniProtKB-ARBA"/>
</dbReference>
<dbReference type="GO" id="GO:0034355">
    <property type="term" value="P:NAD+ biosynthetic process via the salvage pathway"/>
    <property type="evidence" value="ECO:0007669"/>
    <property type="project" value="UniProtKB-ARBA"/>
</dbReference>
<dbReference type="EMBL" id="CP047418">
    <property type="protein sequence ID" value="QLL77256.1"/>
    <property type="molecule type" value="Genomic_DNA"/>
</dbReference>
<evidence type="ECO:0000256" key="1">
    <source>
        <dbReference type="ARBA" id="ARBA00004952"/>
    </source>
</evidence>
<evidence type="ECO:0000256" key="5">
    <source>
        <dbReference type="ARBA" id="ARBA00022598"/>
    </source>
</evidence>
<evidence type="ECO:0000256" key="4">
    <source>
        <dbReference type="ARBA" id="ARBA00022553"/>
    </source>
</evidence>
<evidence type="ECO:0000259" key="10">
    <source>
        <dbReference type="Pfam" id="PF04095"/>
    </source>
</evidence>
<name>A0A7H9EHX4_9LACO</name>
<keyword evidence="6 9" id="KW-0662">Pyridine nucleotide biosynthesis</keyword>
<dbReference type="GO" id="GO:0004516">
    <property type="term" value="F:nicotinate phosphoribosyltransferase activity"/>
    <property type="evidence" value="ECO:0007669"/>
    <property type="project" value="UniProtKB-UniRule"/>
</dbReference>
<evidence type="ECO:0000256" key="9">
    <source>
        <dbReference type="RuleBase" id="RU365100"/>
    </source>
</evidence>
<dbReference type="InterPro" id="IPR006405">
    <property type="entry name" value="Nic_PRibTrfase_pncB"/>
</dbReference>
<dbReference type="Pfam" id="PF17956">
    <property type="entry name" value="NAPRTase_C"/>
    <property type="match status" value="1"/>
</dbReference>
<dbReference type="PANTHER" id="PTHR11098:SF1">
    <property type="entry name" value="NICOTINATE PHOSPHORIBOSYLTRANSFERASE"/>
    <property type="match status" value="1"/>
</dbReference>
<evidence type="ECO:0000256" key="7">
    <source>
        <dbReference type="ARBA" id="ARBA00022679"/>
    </source>
</evidence>
<dbReference type="GO" id="GO:0005829">
    <property type="term" value="C:cytosol"/>
    <property type="evidence" value="ECO:0007669"/>
    <property type="project" value="TreeGrafter"/>
</dbReference>
<dbReference type="FunFam" id="3.20.20.70:FF:000076">
    <property type="entry name" value="Nicotinate phosphoribosyltransferase"/>
    <property type="match status" value="1"/>
</dbReference>
<dbReference type="CDD" id="cd01570">
    <property type="entry name" value="NAPRTase_A"/>
    <property type="match status" value="1"/>
</dbReference>
<evidence type="ECO:0000259" key="12">
    <source>
        <dbReference type="Pfam" id="PF17956"/>
    </source>
</evidence>
<dbReference type="KEGG" id="lsw:GTO87_00570"/>
<dbReference type="Pfam" id="PF04095">
    <property type="entry name" value="NAPRTase"/>
    <property type="match status" value="1"/>
</dbReference>
<dbReference type="NCBIfam" id="NF009131">
    <property type="entry name" value="PRK12484.1"/>
    <property type="match status" value="1"/>
</dbReference>
<protein>
    <recommendedName>
        <fullName evidence="3 9">Nicotinate phosphoribosyltransferase</fullName>
        <ecNumber evidence="3 9">6.3.4.21</ecNumber>
    </recommendedName>
</protein>
<dbReference type="Gene3D" id="3.20.20.70">
    <property type="entry name" value="Aldolase class I"/>
    <property type="match status" value="1"/>
</dbReference>
<reference evidence="13 14" key="1">
    <citation type="submission" date="2020-01" db="EMBL/GenBank/DDBJ databases">
        <title>Complete and circular genome sequences of six lactobacillus isolates from horses.</title>
        <authorList>
            <person name="Hassan H.M."/>
        </authorList>
    </citation>
    <scope>NUCLEOTIDE SEQUENCE [LARGE SCALE GENOMIC DNA]</scope>
    <source>
        <strain evidence="13 14">1A</strain>
    </source>
</reference>
<comment type="PTM">
    <text evidence="9">Transiently phosphorylated on a His residue during the reaction cycle. Phosphorylation strongly increases the affinity for substrates and increases the rate of nicotinate D-ribonucleotide production. Dephosphorylation regenerates the low-affinity form of the enzyme, leading to product release.</text>
</comment>
<evidence type="ECO:0000256" key="6">
    <source>
        <dbReference type="ARBA" id="ARBA00022642"/>
    </source>
</evidence>
<evidence type="ECO:0000256" key="8">
    <source>
        <dbReference type="ARBA" id="ARBA00048668"/>
    </source>
</evidence>
<evidence type="ECO:0000313" key="13">
    <source>
        <dbReference type="EMBL" id="QLL77256.1"/>
    </source>
</evidence>
<dbReference type="SUPFAM" id="SSF51690">
    <property type="entry name" value="Nicotinate/Quinolinate PRTase C-terminal domain-like"/>
    <property type="match status" value="1"/>
</dbReference>
<dbReference type="PANTHER" id="PTHR11098">
    <property type="entry name" value="NICOTINATE PHOSPHORIBOSYLTRANSFERASE"/>
    <property type="match status" value="1"/>
</dbReference>
<keyword evidence="13" id="KW-0328">Glycosyltransferase</keyword>
<dbReference type="AlphaFoldDB" id="A0A7H9EHX4"/>
<comment type="function">
    <text evidence="9">Catalyzes the first step in the biosynthesis of NAD from nicotinic acid, the ATP-dependent synthesis of beta-nicotinate D-ribonucleotide from nicotinate and 5-phospho-D-ribose 1-phosphate.</text>
</comment>